<dbReference type="PRINTS" id="PR00105">
    <property type="entry name" value="C5METTRFRASE"/>
</dbReference>
<keyword evidence="1 5" id="KW-0489">Methyltransferase</keyword>
<dbReference type="PROSITE" id="PS00094">
    <property type="entry name" value="C5_MTASE_1"/>
    <property type="match status" value="1"/>
</dbReference>
<evidence type="ECO:0000256" key="4">
    <source>
        <dbReference type="ARBA" id="ARBA00022747"/>
    </source>
</evidence>
<keyword evidence="4" id="KW-0680">Restriction system</keyword>
<proteinExistence type="inferred from homology"/>
<dbReference type="InterPro" id="IPR050750">
    <property type="entry name" value="C5-MTase"/>
</dbReference>
<dbReference type="Proteomes" id="UP001527090">
    <property type="component" value="Unassembled WGS sequence"/>
</dbReference>
<evidence type="ECO:0000313" key="8">
    <source>
        <dbReference type="EMBL" id="MCY9532955.1"/>
    </source>
</evidence>
<name>A0ABT4EIL6_PAEAL</name>
<evidence type="ECO:0000313" key="9">
    <source>
        <dbReference type="Proteomes" id="UP001527090"/>
    </source>
</evidence>
<evidence type="ECO:0000256" key="2">
    <source>
        <dbReference type="ARBA" id="ARBA00022679"/>
    </source>
</evidence>
<evidence type="ECO:0000256" key="5">
    <source>
        <dbReference type="PROSITE-ProRule" id="PRU01016"/>
    </source>
</evidence>
<comment type="catalytic activity">
    <reaction evidence="7">
        <text>a 2'-deoxycytidine in DNA + S-adenosyl-L-methionine = a 5-methyl-2'-deoxycytidine in DNA + S-adenosyl-L-homocysteine + H(+)</text>
        <dbReference type="Rhea" id="RHEA:13681"/>
        <dbReference type="Rhea" id="RHEA-COMP:11369"/>
        <dbReference type="Rhea" id="RHEA-COMP:11370"/>
        <dbReference type="ChEBI" id="CHEBI:15378"/>
        <dbReference type="ChEBI" id="CHEBI:57856"/>
        <dbReference type="ChEBI" id="CHEBI:59789"/>
        <dbReference type="ChEBI" id="CHEBI:85452"/>
        <dbReference type="ChEBI" id="CHEBI:85454"/>
        <dbReference type="EC" id="2.1.1.37"/>
    </reaction>
</comment>
<dbReference type="NCBIfam" id="TIGR00675">
    <property type="entry name" value="dcm"/>
    <property type="match status" value="1"/>
</dbReference>
<dbReference type="InterPro" id="IPR029063">
    <property type="entry name" value="SAM-dependent_MTases_sf"/>
</dbReference>
<evidence type="ECO:0000256" key="6">
    <source>
        <dbReference type="RuleBase" id="RU000416"/>
    </source>
</evidence>
<evidence type="ECO:0000256" key="3">
    <source>
        <dbReference type="ARBA" id="ARBA00022691"/>
    </source>
</evidence>
<comment type="similarity">
    <text evidence="5 6">Belongs to the class I-like SAM-binding methyltransferase superfamily. C5-methyltransferase family.</text>
</comment>
<dbReference type="InterPro" id="IPR018117">
    <property type="entry name" value="C5_DNA_meth_AS"/>
</dbReference>
<dbReference type="RefSeq" id="WP_268633038.1">
    <property type="nucleotide sequence ID" value="NZ_JAMDLY010000024.1"/>
</dbReference>
<evidence type="ECO:0000256" key="7">
    <source>
        <dbReference type="RuleBase" id="RU000417"/>
    </source>
</evidence>
<dbReference type="EMBL" id="JAMDLY010000024">
    <property type="protein sequence ID" value="MCY9532955.1"/>
    <property type="molecule type" value="Genomic_DNA"/>
</dbReference>
<dbReference type="EC" id="2.1.1.37" evidence="7"/>
<dbReference type="InterPro" id="IPR001525">
    <property type="entry name" value="C5_MeTfrase"/>
</dbReference>
<gene>
    <name evidence="8" type="primary">dcm</name>
    <name evidence="8" type="ORF">M5X04_26965</name>
</gene>
<comment type="caution">
    <text evidence="8">The sequence shown here is derived from an EMBL/GenBank/DDBJ whole genome shotgun (WGS) entry which is preliminary data.</text>
</comment>
<feature type="active site" evidence="5">
    <location>
        <position position="75"/>
    </location>
</feature>
<evidence type="ECO:0000256" key="1">
    <source>
        <dbReference type="ARBA" id="ARBA00022603"/>
    </source>
</evidence>
<dbReference type="PROSITE" id="PS51679">
    <property type="entry name" value="SAM_MT_C5"/>
    <property type="match status" value="1"/>
</dbReference>
<dbReference type="Gene3D" id="3.40.50.150">
    <property type="entry name" value="Vaccinia Virus protein VP39"/>
    <property type="match status" value="1"/>
</dbReference>
<dbReference type="GO" id="GO:0032259">
    <property type="term" value="P:methylation"/>
    <property type="evidence" value="ECO:0007669"/>
    <property type="project" value="UniProtKB-KW"/>
</dbReference>
<sequence>MSRFDYIELFAGIGGFRSALGELGGSCVFASEIDRFAQQSYKALYDGAPELRGDITKIDARTIPDHDLLVAGVPCQAWSVAGQRKGFEDTRGTLFFEIARIAKVKQPRMMLLENVKGLLSHDKGRTIEVMAQALNDIGYAIDFAVLNSKYFGVPQNRERIFIVAHRDIAQHEPWNIDGKDVVARAKKRVQTLGVKTFNFDWPANSTVTKRLRDVLESEVDEKYYLSEEKTTKLIEQLNEQQDSNDVDMVGHVDGVSGHDICKRVYATSGISPTIPTGSSGNTTPKIAVIGNLPSDSGQTGAVYDIDDLAPTQLKQHGNAVTKIAEPQLQQYSDGTGVAYTVDANYAKGTSPGGIGKGRRTHVVEVRPVLTPDHEEKRQNGRRFKENDEEAFTLTAQDKHGVAIGRYPRYRIRKLTPRECWRLQGFADEKFDKAKAAGLSDSQLYKQAGNAVTVNVISATSRRLIRRLLTESVGGNRQASENQRMEAVV</sequence>
<dbReference type="PANTHER" id="PTHR46098:SF1">
    <property type="entry name" value="TRNA (CYTOSINE(38)-C(5))-METHYLTRANSFERASE"/>
    <property type="match status" value="1"/>
</dbReference>
<dbReference type="SUPFAM" id="SSF53335">
    <property type="entry name" value="S-adenosyl-L-methionine-dependent methyltransferases"/>
    <property type="match status" value="1"/>
</dbReference>
<dbReference type="GO" id="GO:0003886">
    <property type="term" value="F:DNA (cytosine-5-)-methyltransferase activity"/>
    <property type="evidence" value="ECO:0007669"/>
    <property type="project" value="UniProtKB-EC"/>
</dbReference>
<accession>A0ABT4EIL6</accession>
<dbReference type="CDD" id="cd00315">
    <property type="entry name" value="Cyt_C5_DNA_methylase"/>
    <property type="match status" value="1"/>
</dbReference>
<dbReference type="Gene3D" id="3.90.120.10">
    <property type="entry name" value="DNA Methylase, subunit A, domain 2"/>
    <property type="match status" value="1"/>
</dbReference>
<keyword evidence="2 5" id="KW-0808">Transferase</keyword>
<dbReference type="Pfam" id="PF00145">
    <property type="entry name" value="DNA_methylase"/>
    <property type="match status" value="1"/>
</dbReference>
<keyword evidence="9" id="KW-1185">Reference proteome</keyword>
<keyword evidence="3 5" id="KW-0949">S-adenosyl-L-methionine</keyword>
<protein>
    <recommendedName>
        <fullName evidence="7">Cytosine-specific methyltransferase</fullName>
        <ecNumber evidence="7">2.1.1.37</ecNumber>
    </recommendedName>
</protein>
<dbReference type="PANTHER" id="PTHR46098">
    <property type="entry name" value="TRNA (CYTOSINE(38)-C(5))-METHYLTRANSFERASE"/>
    <property type="match status" value="1"/>
</dbReference>
<organism evidence="8 9">
    <name type="scientific">Paenibacillus alvei</name>
    <name type="common">Bacillus alvei</name>
    <dbReference type="NCBI Taxonomy" id="44250"/>
    <lineage>
        <taxon>Bacteria</taxon>
        <taxon>Bacillati</taxon>
        <taxon>Bacillota</taxon>
        <taxon>Bacilli</taxon>
        <taxon>Bacillales</taxon>
        <taxon>Paenibacillaceae</taxon>
        <taxon>Paenibacillus</taxon>
    </lineage>
</organism>
<reference evidence="8 9" key="1">
    <citation type="submission" date="2022-05" db="EMBL/GenBank/DDBJ databases">
        <title>Genome Sequencing of Bee-Associated Microbes.</title>
        <authorList>
            <person name="Dunlap C."/>
        </authorList>
    </citation>
    <scope>NUCLEOTIDE SEQUENCE [LARGE SCALE GENOMIC DNA]</scope>
    <source>
        <strain evidence="8 9">NRRL NRS-750</strain>
    </source>
</reference>